<evidence type="ECO:0000313" key="3">
    <source>
        <dbReference type="Proteomes" id="UP000676853"/>
    </source>
</evidence>
<accession>A0ABS5NKY5</accession>
<feature type="transmembrane region" description="Helical" evidence="1">
    <location>
        <begin position="223"/>
        <end position="244"/>
    </location>
</feature>
<dbReference type="Proteomes" id="UP000676853">
    <property type="component" value="Unassembled WGS sequence"/>
</dbReference>
<keyword evidence="1" id="KW-0472">Membrane</keyword>
<dbReference type="Pfam" id="PF12730">
    <property type="entry name" value="ABC2_membrane_4"/>
    <property type="match status" value="1"/>
</dbReference>
<feature type="transmembrane region" description="Helical" evidence="1">
    <location>
        <begin position="20"/>
        <end position="41"/>
    </location>
</feature>
<name>A0ABS5NKY5_TSUPA</name>
<feature type="transmembrane region" description="Helical" evidence="1">
    <location>
        <begin position="105"/>
        <end position="130"/>
    </location>
</feature>
<protein>
    <submittedName>
        <fullName evidence="2">ABC transporter permease</fullName>
    </submittedName>
</protein>
<feature type="transmembrane region" description="Helical" evidence="1">
    <location>
        <begin position="142"/>
        <end position="164"/>
    </location>
</feature>
<feature type="transmembrane region" description="Helical" evidence="1">
    <location>
        <begin position="53"/>
        <end position="74"/>
    </location>
</feature>
<comment type="caution">
    <text evidence="2">The sequence shown here is derived from an EMBL/GenBank/DDBJ whole genome shotgun (WGS) entry which is preliminary data.</text>
</comment>
<keyword evidence="1" id="KW-1133">Transmembrane helix</keyword>
<proteinExistence type="predicted"/>
<dbReference type="EMBL" id="JAGXOE010000105">
    <property type="protein sequence ID" value="MBS4104078.1"/>
    <property type="molecule type" value="Genomic_DNA"/>
</dbReference>
<reference evidence="2 3" key="1">
    <citation type="submission" date="2021-04" db="EMBL/GenBank/DDBJ databases">
        <title>Whole genome sequence analysis of a thiophenic sulfur metabolizing bacteria.</title>
        <authorList>
            <person name="Akhtar N."/>
            <person name="Akram J."/>
            <person name="Aslam A."/>
        </authorList>
    </citation>
    <scope>NUCLEOTIDE SEQUENCE [LARGE SCALE GENOMIC DNA]</scope>
    <source>
        <strain evidence="2 3">3OW</strain>
    </source>
</reference>
<evidence type="ECO:0000256" key="1">
    <source>
        <dbReference type="SAM" id="Phobius"/>
    </source>
</evidence>
<dbReference type="RefSeq" id="WP_212555201.1">
    <property type="nucleotide sequence ID" value="NZ_JAGXOE010000105.1"/>
</dbReference>
<organism evidence="2 3">
    <name type="scientific">Tsukamurella paurometabola</name>
    <name type="common">Corynebacterium paurometabolum</name>
    <dbReference type="NCBI Taxonomy" id="2061"/>
    <lineage>
        <taxon>Bacteria</taxon>
        <taxon>Bacillati</taxon>
        <taxon>Actinomycetota</taxon>
        <taxon>Actinomycetes</taxon>
        <taxon>Mycobacteriales</taxon>
        <taxon>Tsukamurellaceae</taxon>
        <taxon>Tsukamurella</taxon>
    </lineage>
</organism>
<keyword evidence="1" id="KW-0812">Transmembrane</keyword>
<keyword evidence="3" id="KW-1185">Reference proteome</keyword>
<sequence>MIARPVLCEFAKMRRLRTGIIAGVMIVGVLALALFALASSPDRDTRSPASWDALLAGASLGVPLLCPLLLAVLASRQTDIEHRGNGWLLGAASGITPGTMCRAKLVAVGTVVVAATVGVSLGILACGRMVVGIDASAPLRHWVGFTLCMAVVNLAVLAVHVLLAARVENQLVVLGIGVLGCVVAVFSQGLPAVAAHMTPWGYYSLARAAGYEDDVIRSLPIDYSSIAALGLVTTVVFAVVTTRYDRREA</sequence>
<evidence type="ECO:0000313" key="2">
    <source>
        <dbReference type="EMBL" id="MBS4104078.1"/>
    </source>
</evidence>
<feature type="transmembrane region" description="Helical" evidence="1">
    <location>
        <begin position="171"/>
        <end position="194"/>
    </location>
</feature>
<gene>
    <name evidence="2" type="ORF">KFZ73_22920</name>
</gene>